<dbReference type="OrthoDB" id="1935644at2"/>
<evidence type="ECO:0000313" key="3">
    <source>
        <dbReference type="Proteomes" id="UP000254664"/>
    </source>
</evidence>
<protein>
    <submittedName>
        <fullName evidence="2">Uncharacterized protein</fullName>
    </submittedName>
</protein>
<accession>A0A381J919</accession>
<evidence type="ECO:0000256" key="1">
    <source>
        <dbReference type="SAM" id="MobiDB-lite"/>
    </source>
</evidence>
<evidence type="ECO:0000313" key="2">
    <source>
        <dbReference type="EMBL" id="SUY47499.1"/>
    </source>
</evidence>
<dbReference type="Proteomes" id="UP000254664">
    <property type="component" value="Unassembled WGS sequence"/>
</dbReference>
<feature type="region of interest" description="Disordered" evidence="1">
    <location>
        <begin position="19"/>
        <end position="48"/>
    </location>
</feature>
<keyword evidence="3" id="KW-1185">Reference proteome</keyword>
<feature type="compositionally biased region" description="Basic and acidic residues" evidence="1">
    <location>
        <begin position="19"/>
        <end position="41"/>
    </location>
</feature>
<dbReference type="RefSeq" id="WP_115641455.1">
    <property type="nucleotide sequence ID" value="NZ_UFWZ01000001.1"/>
</dbReference>
<name>A0A381J919_9CLOT</name>
<gene>
    <name evidence="2" type="ORF">NCTC9836_01832</name>
</gene>
<reference evidence="2 3" key="1">
    <citation type="submission" date="2018-06" db="EMBL/GenBank/DDBJ databases">
        <authorList>
            <consortium name="Pathogen Informatics"/>
            <person name="Doyle S."/>
        </authorList>
    </citation>
    <scope>NUCLEOTIDE SEQUENCE [LARGE SCALE GENOMIC DNA]</scope>
    <source>
        <strain evidence="2 3">NCTC9836</strain>
    </source>
</reference>
<sequence length="100" mass="11543">MEFRLNKIDSELRNEINSKTKEGKVHSKEDISINKDLEQGKEGTGQQLQKEEVDSFKHIKKDNKIFVSAVKVQDIEVKATKDHKSTTKEIYKGSLLDIRK</sequence>
<dbReference type="EMBL" id="UFWZ01000001">
    <property type="protein sequence ID" value="SUY47499.1"/>
    <property type="molecule type" value="Genomic_DNA"/>
</dbReference>
<organism evidence="2 3">
    <name type="scientific">Clostridium putrefaciens</name>
    <dbReference type="NCBI Taxonomy" id="99675"/>
    <lineage>
        <taxon>Bacteria</taxon>
        <taxon>Bacillati</taxon>
        <taxon>Bacillota</taxon>
        <taxon>Clostridia</taxon>
        <taxon>Eubacteriales</taxon>
        <taxon>Clostridiaceae</taxon>
        <taxon>Clostridium</taxon>
    </lineage>
</organism>
<proteinExistence type="predicted"/>
<dbReference type="AlphaFoldDB" id="A0A381J919"/>